<dbReference type="AlphaFoldDB" id="A0A3M6T672"/>
<dbReference type="GO" id="GO:0016020">
    <property type="term" value="C:membrane"/>
    <property type="evidence" value="ECO:0007669"/>
    <property type="project" value="InterPro"/>
</dbReference>
<dbReference type="PRINTS" id="PR00258">
    <property type="entry name" value="SPERACTRCPTR"/>
</dbReference>
<proteinExistence type="predicted"/>
<dbReference type="PANTHER" id="PTHR48071">
    <property type="entry name" value="SRCR DOMAIN-CONTAINING PROTEIN"/>
    <property type="match status" value="1"/>
</dbReference>
<feature type="domain" description="SRCR" evidence="5">
    <location>
        <begin position="20"/>
        <end position="110"/>
    </location>
</feature>
<evidence type="ECO:0000259" key="5">
    <source>
        <dbReference type="PROSITE" id="PS50287"/>
    </source>
</evidence>
<dbReference type="InterPro" id="IPR036772">
    <property type="entry name" value="SRCR-like_dom_sf"/>
</dbReference>
<dbReference type="Proteomes" id="UP000275408">
    <property type="component" value="Unassembled WGS sequence"/>
</dbReference>
<dbReference type="OrthoDB" id="536948at2759"/>
<feature type="disulfide bond" evidence="3">
    <location>
        <begin position="79"/>
        <end position="89"/>
    </location>
</feature>
<name>A0A3M6T672_POCDA</name>
<dbReference type="PANTHER" id="PTHR48071:SF18">
    <property type="entry name" value="DELETED IN MALIGNANT BRAIN TUMORS 1 PROTEIN-RELATED"/>
    <property type="match status" value="1"/>
</dbReference>
<dbReference type="Pfam" id="PF00530">
    <property type="entry name" value="SRCR"/>
    <property type="match status" value="1"/>
</dbReference>
<sequence>MNCAIFIFIVFHAALSEDVIRLVQPPDATYVGQGRVEVQHQGTWGTICDDEWSFEDATVAKRAKFGQGTGPVWLSKMMCTGREKSLTDCPHQGWGENSCGHERDAGVSCLQEGLPQILEVGCYRDAQGDRALNNMYASLRGNIDWHNLRSLVTRCAERAFELGYRYFGVQFYGECWGDDRPRPTYDKHGAGKGCTDASQALINYDMSSELMGIVESKDAQSLERASFSLLNSRHSGVGDEIHNFVYRFATWRDLGCWRDTGDGRTMTMLENFRGQIDWFHLEKTVEKCYEAAKKKNKKYFAIQFYGECWVSDTESYKVHGPSTNCWNGVGRDYDNYVYEVLF</sequence>
<keyword evidence="7" id="KW-1185">Reference proteome</keyword>
<dbReference type="EMBL" id="RCHS01004213">
    <property type="protein sequence ID" value="RMX36880.1"/>
    <property type="molecule type" value="Genomic_DNA"/>
</dbReference>
<comment type="caution">
    <text evidence="3">Lacks conserved residue(s) required for the propagation of feature annotation.</text>
</comment>
<organism evidence="6 7">
    <name type="scientific">Pocillopora damicornis</name>
    <name type="common">Cauliflower coral</name>
    <name type="synonym">Millepora damicornis</name>
    <dbReference type="NCBI Taxonomy" id="46731"/>
    <lineage>
        <taxon>Eukaryota</taxon>
        <taxon>Metazoa</taxon>
        <taxon>Cnidaria</taxon>
        <taxon>Anthozoa</taxon>
        <taxon>Hexacorallia</taxon>
        <taxon>Scleractinia</taxon>
        <taxon>Astrocoeniina</taxon>
        <taxon>Pocilloporidae</taxon>
        <taxon>Pocillopora</taxon>
    </lineage>
</organism>
<keyword evidence="2 3" id="KW-1015">Disulfide bond</keyword>
<comment type="caution">
    <text evidence="6">The sequence shown here is derived from an EMBL/GenBank/DDBJ whole genome shotgun (WGS) entry which is preliminary data.</text>
</comment>
<dbReference type="PROSITE" id="PS50287">
    <property type="entry name" value="SRCR_2"/>
    <property type="match status" value="1"/>
</dbReference>
<dbReference type="SMART" id="SM00202">
    <property type="entry name" value="SR"/>
    <property type="match status" value="1"/>
</dbReference>
<feature type="chain" id="PRO_5018032845" description="SRCR domain-containing protein" evidence="4">
    <location>
        <begin position="17"/>
        <end position="342"/>
    </location>
</feature>
<evidence type="ECO:0000313" key="7">
    <source>
        <dbReference type="Proteomes" id="UP000275408"/>
    </source>
</evidence>
<evidence type="ECO:0000313" key="6">
    <source>
        <dbReference type="EMBL" id="RMX36880.1"/>
    </source>
</evidence>
<dbReference type="Gene3D" id="3.10.250.10">
    <property type="entry name" value="SRCR-like domain"/>
    <property type="match status" value="1"/>
</dbReference>
<protein>
    <recommendedName>
        <fullName evidence="5">SRCR domain-containing protein</fullName>
    </recommendedName>
</protein>
<evidence type="ECO:0000256" key="3">
    <source>
        <dbReference type="PROSITE-ProRule" id="PRU00196"/>
    </source>
</evidence>
<dbReference type="SUPFAM" id="SSF56487">
    <property type="entry name" value="SRCR-like"/>
    <property type="match status" value="1"/>
</dbReference>
<evidence type="ECO:0000256" key="4">
    <source>
        <dbReference type="SAM" id="SignalP"/>
    </source>
</evidence>
<dbReference type="STRING" id="46731.A0A3M6T672"/>
<evidence type="ECO:0000256" key="1">
    <source>
        <dbReference type="ARBA" id="ARBA00022729"/>
    </source>
</evidence>
<evidence type="ECO:0000256" key="2">
    <source>
        <dbReference type="ARBA" id="ARBA00023157"/>
    </source>
</evidence>
<dbReference type="FunFam" id="3.10.250.10:FF:000001">
    <property type="entry name" value="Lysyl oxidase 4 isoform X1"/>
    <property type="match status" value="1"/>
</dbReference>
<dbReference type="InterPro" id="IPR001190">
    <property type="entry name" value="SRCR"/>
</dbReference>
<accession>A0A3M6T672</accession>
<gene>
    <name evidence="6" type="ORF">pdam_00001047</name>
</gene>
<reference evidence="6 7" key="1">
    <citation type="journal article" date="2018" name="Sci. Rep.">
        <title>Comparative analysis of the Pocillopora damicornis genome highlights role of immune system in coral evolution.</title>
        <authorList>
            <person name="Cunning R."/>
            <person name="Bay R.A."/>
            <person name="Gillette P."/>
            <person name="Baker A.C."/>
            <person name="Traylor-Knowles N."/>
        </authorList>
    </citation>
    <scope>NUCLEOTIDE SEQUENCE [LARGE SCALE GENOMIC DNA]</scope>
    <source>
        <strain evidence="6">RSMAS</strain>
        <tissue evidence="6">Whole animal</tissue>
    </source>
</reference>
<keyword evidence="1 4" id="KW-0732">Signal</keyword>
<feature type="signal peptide" evidence="4">
    <location>
        <begin position="1"/>
        <end position="16"/>
    </location>
</feature>